<dbReference type="EMBL" id="JAGKQM010002434">
    <property type="protein sequence ID" value="KAH0849595.1"/>
    <property type="molecule type" value="Genomic_DNA"/>
</dbReference>
<gene>
    <name evidence="1" type="ORF">HID58_096265</name>
</gene>
<keyword evidence="2" id="KW-1185">Reference proteome</keyword>
<proteinExistence type="predicted"/>
<name>A0ABQ7X0Y4_BRANA</name>
<evidence type="ECO:0000313" key="1">
    <source>
        <dbReference type="EMBL" id="KAH0849595.1"/>
    </source>
</evidence>
<reference evidence="1 2" key="1">
    <citation type="submission" date="2021-05" db="EMBL/GenBank/DDBJ databases">
        <title>Genome Assembly of Synthetic Allotetraploid Brassica napus Reveals Homoeologous Exchanges between Subgenomes.</title>
        <authorList>
            <person name="Davis J.T."/>
        </authorList>
    </citation>
    <scope>NUCLEOTIDE SEQUENCE [LARGE SCALE GENOMIC DNA]</scope>
    <source>
        <strain evidence="2">cv. Da-Ae</strain>
        <tissue evidence="1">Seedling</tissue>
    </source>
</reference>
<accession>A0ABQ7X0Y4</accession>
<dbReference type="Proteomes" id="UP000824890">
    <property type="component" value="Unassembled WGS sequence"/>
</dbReference>
<protein>
    <submittedName>
        <fullName evidence="1">Uncharacterized protein</fullName>
    </submittedName>
</protein>
<comment type="caution">
    <text evidence="1">The sequence shown here is derived from an EMBL/GenBank/DDBJ whole genome shotgun (WGS) entry which is preliminary data.</text>
</comment>
<evidence type="ECO:0000313" key="2">
    <source>
        <dbReference type="Proteomes" id="UP000824890"/>
    </source>
</evidence>
<organism evidence="1 2">
    <name type="scientific">Brassica napus</name>
    <name type="common">Rape</name>
    <dbReference type="NCBI Taxonomy" id="3708"/>
    <lineage>
        <taxon>Eukaryota</taxon>
        <taxon>Viridiplantae</taxon>
        <taxon>Streptophyta</taxon>
        <taxon>Embryophyta</taxon>
        <taxon>Tracheophyta</taxon>
        <taxon>Spermatophyta</taxon>
        <taxon>Magnoliopsida</taxon>
        <taxon>eudicotyledons</taxon>
        <taxon>Gunneridae</taxon>
        <taxon>Pentapetalae</taxon>
        <taxon>rosids</taxon>
        <taxon>malvids</taxon>
        <taxon>Brassicales</taxon>
        <taxon>Brassicaceae</taxon>
        <taxon>Brassiceae</taxon>
        <taxon>Brassica</taxon>
    </lineage>
</organism>
<sequence>MRGGGRRSRGGVPDHDAIENRILDWAEILMAIKDNSGNAADYVDNGAAEGDGGEGGGRRRAPLAAKSTIEALETFEKAVILCTYDSAERVGRLANKAQCNCTHGRCLKLQVFPFIFTEDIGEVVLSLIVSTFKQTFFVLGTANAWTAKTLKEVSREKLCFMVKMPTMWLISTNETITGAVGPLAFSFDTQSKMKKAQNGVFRCFGCEPTEKIVYHYAS</sequence>